<dbReference type="Proteomes" id="UP000628984">
    <property type="component" value="Unassembled WGS sequence"/>
</dbReference>
<sequence length="330" mass="33508">MRFGAVPLGDAEGAILAHRLDLPEGSLAKGHWLTPADIVRLQAAGLRDVTVARLDPGDVAEDTAASHLGAALVPEGTPGLRLSTAATGRVNLYATGPGVFLPDPARIAALNAVDPMITLATLPSFSRVAAGAMVGTVKIIAYGVAEAALARACAAATGAVALAAPKLRHATLIETGLSGEAPSIKGREALAARLDRLEAALDPTRRLVPHRTAALAAALRDAPGEVIFILTASATSDAADVGPAALEQAGGRLIRFGMPVDPGNLLFLGDLQGRPVIGLPGCARSPALNGADWVLERVICGLPIGAAEIAAMGVGGLLKEIPQRGRLREA</sequence>
<gene>
    <name evidence="1" type="ORF">GCM10011452_02920</name>
</gene>
<dbReference type="EMBL" id="BMYQ01000001">
    <property type="protein sequence ID" value="GGW21595.1"/>
    <property type="molecule type" value="Genomic_DNA"/>
</dbReference>
<organism evidence="1 2">
    <name type="scientific">Gemmobacter lanyuensis</name>
    <dbReference type="NCBI Taxonomy" id="1054497"/>
    <lineage>
        <taxon>Bacteria</taxon>
        <taxon>Pseudomonadati</taxon>
        <taxon>Pseudomonadota</taxon>
        <taxon>Alphaproteobacteria</taxon>
        <taxon>Rhodobacterales</taxon>
        <taxon>Paracoccaceae</taxon>
        <taxon>Gemmobacter</taxon>
    </lineage>
</organism>
<reference evidence="1" key="1">
    <citation type="journal article" date="2014" name="Int. J. Syst. Evol. Microbiol.">
        <title>Complete genome sequence of Corynebacterium casei LMG S-19264T (=DSM 44701T), isolated from a smear-ripened cheese.</title>
        <authorList>
            <consortium name="US DOE Joint Genome Institute (JGI-PGF)"/>
            <person name="Walter F."/>
            <person name="Albersmeier A."/>
            <person name="Kalinowski J."/>
            <person name="Ruckert C."/>
        </authorList>
    </citation>
    <scope>NUCLEOTIDE SEQUENCE</scope>
    <source>
        <strain evidence="1">KCTC 23714</strain>
    </source>
</reference>
<evidence type="ECO:0000313" key="2">
    <source>
        <dbReference type="Proteomes" id="UP000628984"/>
    </source>
</evidence>
<dbReference type="RefSeq" id="WP_189632023.1">
    <property type="nucleotide sequence ID" value="NZ_BMYQ01000001.1"/>
</dbReference>
<comment type="caution">
    <text evidence="1">The sequence shown here is derived from an EMBL/GenBank/DDBJ whole genome shotgun (WGS) entry which is preliminary data.</text>
</comment>
<dbReference type="Gene3D" id="3.40.980.10">
    <property type="entry name" value="MoaB/Mog-like domain"/>
    <property type="match status" value="1"/>
</dbReference>
<evidence type="ECO:0000313" key="1">
    <source>
        <dbReference type="EMBL" id="GGW21595.1"/>
    </source>
</evidence>
<dbReference type="SUPFAM" id="SSF53218">
    <property type="entry name" value="Molybdenum cofactor biosynthesis proteins"/>
    <property type="match status" value="1"/>
</dbReference>
<name>A0A918IL39_9RHOB</name>
<dbReference type="CDD" id="cd03522">
    <property type="entry name" value="MoeA_like"/>
    <property type="match status" value="1"/>
</dbReference>
<reference evidence="1" key="2">
    <citation type="submission" date="2020-09" db="EMBL/GenBank/DDBJ databases">
        <authorList>
            <person name="Sun Q."/>
            <person name="Kim S."/>
        </authorList>
    </citation>
    <scope>NUCLEOTIDE SEQUENCE</scope>
    <source>
        <strain evidence="1">KCTC 23714</strain>
    </source>
</reference>
<dbReference type="InterPro" id="IPR036425">
    <property type="entry name" value="MoaB/Mog-like_dom_sf"/>
</dbReference>
<proteinExistence type="predicted"/>
<accession>A0A918IL39</accession>
<dbReference type="AlphaFoldDB" id="A0A918IL39"/>
<protein>
    <submittedName>
        <fullName evidence="1">Molybdopterin biosynthesis protein</fullName>
    </submittedName>
</protein>
<keyword evidence="2" id="KW-1185">Reference proteome</keyword>